<evidence type="ECO:0000313" key="3">
    <source>
        <dbReference type="Proteomes" id="UP001280121"/>
    </source>
</evidence>
<dbReference type="AlphaFoldDB" id="A0AAE0CIJ6"/>
<dbReference type="Proteomes" id="UP001280121">
    <property type="component" value="Unassembled WGS sequence"/>
</dbReference>
<feature type="non-terminal residue" evidence="2">
    <location>
        <position position="1"/>
    </location>
</feature>
<sequence length="73" mass="8637">TSHSKVEETGKKVNGLDLLLEAEKYKIQQLKEQMSTLEKKCVDYTMARYLKWHQNLRHSRQELQAQSFITNGR</sequence>
<keyword evidence="1" id="KW-0175">Coiled coil</keyword>
<reference evidence="2" key="1">
    <citation type="journal article" date="2023" name="Plant J.">
        <title>Genome sequences and population genomics provide insights into the demographic history, inbreeding, and mutation load of two 'living fossil' tree species of Dipteronia.</title>
        <authorList>
            <person name="Feng Y."/>
            <person name="Comes H.P."/>
            <person name="Chen J."/>
            <person name="Zhu S."/>
            <person name="Lu R."/>
            <person name="Zhang X."/>
            <person name="Li P."/>
            <person name="Qiu J."/>
            <person name="Olsen K.M."/>
            <person name="Qiu Y."/>
        </authorList>
    </citation>
    <scope>NUCLEOTIDE SEQUENCE</scope>
    <source>
        <strain evidence="2">KIB01</strain>
    </source>
</reference>
<keyword evidence="3" id="KW-1185">Reference proteome</keyword>
<dbReference type="EMBL" id="JANJYI010000004">
    <property type="protein sequence ID" value="KAK2652497.1"/>
    <property type="molecule type" value="Genomic_DNA"/>
</dbReference>
<feature type="coiled-coil region" evidence="1">
    <location>
        <begin position="20"/>
        <end position="47"/>
    </location>
</feature>
<gene>
    <name evidence="2" type="ORF">Ddye_012353</name>
</gene>
<organism evidence="2 3">
    <name type="scientific">Dipteronia dyeriana</name>
    <dbReference type="NCBI Taxonomy" id="168575"/>
    <lineage>
        <taxon>Eukaryota</taxon>
        <taxon>Viridiplantae</taxon>
        <taxon>Streptophyta</taxon>
        <taxon>Embryophyta</taxon>
        <taxon>Tracheophyta</taxon>
        <taxon>Spermatophyta</taxon>
        <taxon>Magnoliopsida</taxon>
        <taxon>eudicotyledons</taxon>
        <taxon>Gunneridae</taxon>
        <taxon>Pentapetalae</taxon>
        <taxon>rosids</taxon>
        <taxon>malvids</taxon>
        <taxon>Sapindales</taxon>
        <taxon>Sapindaceae</taxon>
        <taxon>Hippocastanoideae</taxon>
        <taxon>Acereae</taxon>
        <taxon>Dipteronia</taxon>
    </lineage>
</organism>
<name>A0AAE0CIJ6_9ROSI</name>
<proteinExistence type="predicted"/>
<evidence type="ECO:0000313" key="2">
    <source>
        <dbReference type="EMBL" id="KAK2652497.1"/>
    </source>
</evidence>
<comment type="caution">
    <text evidence="2">The sequence shown here is derived from an EMBL/GenBank/DDBJ whole genome shotgun (WGS) entry which is preliminary data.</text>
</comment>
<evidence type="ECO:0000256" key="1">
    <source>
        <dbReference type="SAM" id="Coils"/>
    </source>
</evidence>
<accession>A0AAE0CIJ6</accession>
<protein>
    <submittedName>
        <fullName evidence="2">Uncharacterized protein</fullName>
    </submittedName>
</protein>